<proteinExistence type="predicted"/>
<dbReference type="RefSeq" id="WP_182890155.1">
    <property type="nucleotide sequence ID" value="NZ_JACGZW010000002.1"/>
</dbReference>
<gene>
    <name evidence="2" type="ORF">H4281_07865</name>
</gene>
<evidence type="ECO:0000313" key="2">
    <source>
        <dbReference type="EMBL" id="MBB1153042.1"/>
    </source>
</evidence>
<feature type="domain" description="CHAT" evidence="1">
    <location>
        <begin position="799"/>
        <end position="1101"/>
    </location>
</feature>
<organism evidence="2 3">
    <name type="scientific">Amycolatopsis dendrobii</name>
    <dbReference type="NCBI Taxonomy" id="2760662"/>
    <lineage>
        <taxon>Bacteria</taxon>
        <taxon>Bacillati</taxon>
        <taxon>Actinomycetota</taxon>
        <taxon>Actinomycetes</taxon>
        <taxon>Pseudonocardiales</taxon>
        <taxon>Pseudonocardiaceae</taxon>
        <taxon>Amycolatopsis</taxon>
    </lineage>
</organism>
<dbReference type="AlphaFoldDB" id="A0A7W3Z9P1"/>
<accession>A0A7W3Z9P1</accession>
<comment type="caution">
    <text evidence="2">The sequence shown here is derived from an EMBL/GenBank/DDBJ whole genome shotgun (WGS) entry which is preliminary data.</text>
</comment>
<protein>
    <submittedName>
        <fullName evidence="2">CHAT domain-containing protein</fullName>
    </submittedName>
</protein>
<evidence type="ECO:0000259" key="1">
    <source>
        <dbReference type="Pfam" id="PF12770"/>
    </source>
</evidence>
<dbReference type="Pfam" id="PF12770">
    <property type="entry name" value="CHAT"/>
    <property type="match status" value="1"/>
</dbReference>
<dbReference type="Proteomes" id="UP000526734">
    <property type="component" value="Unassembled WGS sequence"/>
</dbReference>
<dbReference type="Gene3D" id="1.25.40.10">
    <property type="entry name" value="Tetratricopeptide repeat domain"/>
    <property type="match status" value="1"/>
</dbReference>
<dbReference type="EMBL" id="JACGZW010000002">
    <property type="protein sequence ID" value="MBB1153042.1"/>
    <property type="molecule type" value="Genomic_DNA"/>
</dbReference>
<dbReference type="InterPro" id="IPR024983">
    <property type="entry name" value="CHAT_dom"/>
</dbReference>
<dbReference type="InterPro" id="IPR011990">
    <property type="entry name" value="TPR-like_helical_dom_sf"/>
</dbReference>
<reference evidence="2 3" key="1">
    <citation type="submission" date="2020-08" db="EMBL/GenBank/DDBJ databases">
        <title>Amycolatopsis sp. nov. DR6-1 isolated from Dendrobium heterocarpum.</title>
        <authorList>
            <person name="Tedsree N."/>
            <person name="Kuncharoen N."/>
            <person name="Likhitwitayawuid K."/>
            <person name="Tanasupawat S."/>
        </authorList>
    </citation>
    <scope>NUCLEOTIDE SEQUENCE [LARGE SCALE GENOMIC DNA]</scope>
    <source>
        <strain evidence="2 3">DR6-1</strain>
    </source>
</reference>
<keyword evidence="3" id="KW-1185">Reference proteome</keyword>
<name>A0A7W3Z9P1_9PSEU</name>
<evidence type="ECO:0000313" key="3">
    <source>
        <dbReference type="Proteomes" id="UP000526734"/>
    </source>
</evidence>
<sequence length="1102" mass="116518">MSGESGEDLLGWITGERGPVAMPGVEMLRSVGLTAESAGEASMRGAVRAAIESTIRADAGSLPSLLDLWAWILHAAPQCDWANFVAAFGAAMQARFERTGAPDELAAAVNAHRAALDVPGISPVARAAWSLNLGQALRTRFGLSGLDSDADEAIRATEEAAAGPAGPVRTLALQNLNLRYRSRYEKHGDLADLDRAVTAGRAALPGAPPGHPERAAHLQNVGISLRARYARTGAIRDLDEAIGMLGEAVGLAVAAEELSKYLSSHAAALLDRFNRTGRVPDLDLAVELSRRAVATTSPDDPGQAVYLLNACAALLTRFRVTGQVADLHEARAASVQGVAASGIGHPWYPAIVSSFAEVLRTQGEFFNAPEDLDLAAGMHREALAAVPEGHRDRAPHLTNLGASLLRQAERNDQPEALHEVVNVCREAVAATPADDPARAGRLSGLGNALASRFERLGAANDADEAVAVLAEAAAVVPAGHADRNGWLHNLGLALWQRYLRYGRPEDLDHAATACAEATRVRAAPPLNRIRTARTAAILAEENNDPAGAADLLETGVRLLPELVPRRLPRFDQQARLSAIAGLANRAASAALASTTGSAPERAARAVTLLEAGRAVLISQSLETRGDLTGLRAVRPDLATRFAELTEALNQHAAQRVHTDPGRRESAFDRFMLMSEAAGSPGAIRADEGADRIRLAEDLAETVRGIREVDGFASFGLPPDAGELLAEAENGPLVAFTVTADRGNALIVTPDGIESVELPGLTTEALAERADAFHRAVRSPGMRELTPAAARPGGQAELHAVLEWLWDNVTGPVLDHLGLCRTPAESARAWPRIWWIPCGQLALLPLHAAGHHRDPATPARRTVLDRVVSSYTPTIGALRHARRSRPSGRPLRSLVVAMPTTPGLYGGGHLPHVRAEAETVAALLPDPLVLSAPPDQTDAGPALPTARRVLDELPSSAIAHFACHGTHNPAQPEASMLLLHDHAEAPLTVAHLAPLALDHAQLAYLSSCESALNKAGPFLDEAIHLAAAFQLTGFPHVIGTLWAVDDEFAAVIASRFYCGLRDQATATVSVGDAARALHEAVRELRDEFPGLPSLWAAHLHFGP</sequence>